<sequence length="449" mass="53257">MQAVCFDGSKERQGCDGSSRKYKAKLELCWKGTVWMNDELTLDYLDRVFGHYLFGGKRLLVWDSFRCHLVNRRNKENVDLKKKLREFNLHTAVVPGGCTKFIQAPDVSWNGPFKAHFRKSYDRWISNDAQKKFTSEGNPKAPAMDVYLQWIVEAWDSLPAEAIAKSFKDCGITICHDGSEDDHVHCFKKHGPIPSGKFELLVARKLRAAMRFDRQELWLKKLMHRRMKKMDIGLNWKEILFKFKATESVVKEVVFYLDKFSYHQDWNRFTEQLKTLNSFFKKSHLSVIILCKRNDEIRKVFISRSYHILYQCDVLELKESDNIEVTDLADYLHNIPIERQGSHALWLTFRNKKWKMAEQFVELLQKRFFYMSKTACCFSVRFRYWITNFELGLFSITNFMTKERMKLVNSACNQEELDNFFTVRTLRRFPISSAKESQYKCWKVLVITI</sequence>
<proteinExistence type="predicted"/>
<dbReference type="WBParaSite" id="jg2474">
    <property type="protein sequence ID" value="jg2474"/>
    <property type="gene ID" value="jg2474"/>
</dbReference>
<evidence type="ECO:0000313" key="3">
    <source>
        <dbReference type="WBParaSite" id="jg2474"/>
    </source>
</evidence>
<dbReference type="GO" id="GO:0003676">
    <property type="term" value="F:nucleic acid binding"/>
    <property type="evidence" value="ECO:0007669"/>
    <property type="project" value="InterPro"/>
</dbReference>
<reference evidence="3" key="1">
    <citation type="submission" date="2022-11" db="UniProtKB">
        <authorList>
            <consortium name="WormBaseParasite"/>
        </authorList>
    </citation>
    <scope>IDENTIFICATION</scope>
</reference>
<dbReference type="Proteomes" id="UP000887574">
    <property type="component" value="Unplaced"/>
</dbReference>
<dbReference type="InterPro" id="IPR004875">
    <property type="entry name" value="DDE_SF_endonuclease_dom"/>
</dbReference>
<dbReference type="AlphaFoldDB" id="A0A915DZ66"/>
<name>A0A915DZ66_9BILA</name>
<evidence type="ECO:0000259" key="1">
    <source>
        <dbReference type="Pfam" id="PF03184"/>
    </source>
</evidence>
<dbReference type="Pfam" id="PF03184">
    <property type="entry name" value="DDE_1"/>
    <property type="match status" value="1"/>
</dbReference>
<protein>
    <submittedName>
        <fullName evidence="3">DDE-1 domain-containing protein</fullName>
    </submittedName>
</protein>
<accession>A0A915DZ66</accession>
<feature type="domain" description="DDE-1" evidence="1">
    <location>
        <begin position="22"/>
        <end position="167"/>
    </location>
</feature>
<evidence type="ECO:0000313" key="2">
    <source>
        <dbReference type="Proteomes" id="UP000887574"/>
    </source>
</evidence>
<keyword evidence="2" id="KW-1185">Reference proteome</keyword>
<organism evidence="2 3">
    <name type="scientific">Ditylenchus dipsaci</name>
    <dbReference type="NCBI Taxonomy" id="166011"/>
    <lineage>
        <taxon>Eukaryota</taxon>
        <taxon>Metazoa</taxon>
        <taxon>Ecdysozoa</taxon>
        <taxon>Nematoda</taxon>
        <taxon>Chromadorea</taxon>
        <taxon>Rhabditida</taxon>
        <taxon>Tylenchina</taxon>
        <taxon>Tylenchomorpha</taxon>
        <taxon>Sphaerularioidea</taxon>
        <taxon>Anguinidae</taxon>
        <taxon>Anguininae</taxon>
        <taxon>Ditylenchus</taxon>
    </lineage>
</organism>